<evidence type="ECO:0000256" key="4">
    <source>
        <dbReference type="ARBA" id="ARBA00022975"/>
    </source>
</evidence>
<dbReference type="InterPro" id="IPR018089">
    <property type="entry name" value="OMPdecase_AS"/>
</dbReference>
<feature type="active site" description="Proton donor" evidence="7">
    <location>
        <position position="100"/>
    </location>
</feature>
<evidence type="ECO:0000256" key="1">
    <source>
        <dbReference type="ARBA" id="ARBA00004861"/>
    </source>
</evidence>
<evidence type="ECO:0000313" key="9">
    <source>
        <dbReference type="Proteomes" id="UP000248592"/>
    </source>
</evidence>
<dbReference type="EMBL" id="CP030085">
    <property type="protein sequence ID" value="AWW49104.1"/>
    <property type="molecule type" value="Genomic_DNA"/>
</dbReference>
<dbReference type="KEGG" id="poh:DPM16_01180"/>
<dbReference type="CDD" id="cd04725">
    <property type="entry name" value="OMP_decarboxylase_like"/>
    <property type="match status" value="1"/>
</dbReference>
<comment type="catalytic activity">
    <reaction evidence="6 7">
        <text>orotidine 5'-phosphate + H(+) = UMP + CO2</text>
        <dbReference type="Rhea" id="RHEA:11596"/>
        <dbReference type="ChEBI" id="CHEBI:15378"/>
        <dbReference type="ChEBI" id="CHEBI:16526"/>
        <dbReference type="ChEBI" id="CHEBI:57538"/>
        <dbReference type="ChEBI" id="CHEBI:57865"/>
        <dbReference type="EC" id="4.1.1.23"/>
    </reaction>
</comment>
<dbReference type="PANTHER" id="PTHR43375">
    <property type="entry name" value="OROTIDINE 5'-PHOSPHATE DECARBOXYLASE"/>
    <property type="match status" value="1"/>
</dbReference>
<proteinExistence type="inferred from homology"/>
<dbReference type="InterPro" id="IPR013785">
    <property type="entry name" value="Aldolase_TIM"/>
</dbReference>
<name>A0A2Z4JKN3_9BURK</name>
<dbReference type="SUPFAM" id="SSF51366">
    <property type="entry name" value="Ribulose-phoshate binding barrel"/>
    <property type="match status" value="1"/>
</dbReference>
<evidence type="ECO:0000256" key="2">
    <source>
        <dbReference type="ARBA" id="ARBA00008847"/>
    </source>
</evidence>
<evidence type="ECO:0000256" key="3">
    <source>
        <dbReference type="ARBA" id="ARBA00022793"/>
    </source>
</evidence>
<dbReference type="Gene3D" id="3.20.20.70">
    <property type="entry name" value="Aldolase class I"/>
    <property type="match status" value="1"/>
</dbReference>
<keyword evidence="3 7" id="KW-0210">Decarboxylase</keyword>
<dbReference type="InterPro" id="IPR011995">
    <property type="entry name" value="OMPdecase_type-2"/>
</dbReference>
<dbReference type="EC" id="4.1.1.23" evidence="7"/>
<dbReference type="AlphaFoldDB" id="A0A2Z4JKN3"/>
<evidence type="ECO:0000256" key="5">
    <source>
        <dbReference type="ARBA" id="ARBA00023239"/>
    </source>
</evidence>
<dbReference type="NCBIfam" id="TIGR02127">
    <property type="entry name" value="pyrF_sub2"/>
    <property type="match status" value="1"/>
</dbReference>
<comment type="similarity">
    <text evidence="2 7">Belongs to the OMP decarboxylase family. Type 2 subfamily.</text>
</comment>
<dbReference type="PROSITE" id="PS00156">
    <property type="entry name" value="OMPDECASE"/>
    <property type="match status" value="1"/>
</dbReference>
<keyword evidence="4 7" id="KW-0665">Pyrimidine biosynthesis</keyword>
<protein>
    <recommendedName>
        <fullName evidence="7">Orotidine 5'-phosphate decarboxylase</fullName>
        <ecNumber evidence="7">4.1.1.23</ecNumber>
    </recommendedName>
    <alternativeName>
        <fullName evidence="7">OMP decarboxylase</fullName>
        <shortName evidence="7">OMPDCase</shortName>
        <shortName evidence="7">OMPdecase</shortName>
    </alternativeName>
</protein>
<evidence type="ECO:0000256" key="7">
    <source>
        <dbReference type="HAMAP-Rule" id="MF_01215"/>
    </source>
</evidence>
<evidence type="ECO:0000256" key="6">
    <source>
        <dbReference type="ARBA" id="ARBA00049157"/>
    </source>
</evidence>
<comment type="pathway">
    <text evidence="1 7">Pyrimidine metabolism; UMP biosynthesis via de novo pathway; UMP from orotate: step 2/2.</text>
</comment>
<dbReference type="UniPathway" id="UPA00070">
    <property type="reaction ID" value="UER00120"/>
</dbReference>
<dbReference type="PANTHER" id="PTHR43375:SF1">
    <property type="entry name" value="OROTIDINE 5'-PHOSPHATE DECARBOXYLASE"/>
    <property type="match status" value="1"/>
</dbReference>
<gene>
    <name evidence="7 8" type="primary">pyrF</name>
    <name evidence="8" type="ORF">Pas1_01180</name>
</gene>
<reference evidence="9" key="1">
    <citation type="submission" date="2018-06" db="EMBL/GenBank/DDBJ databases">
        <title>Description of a new Polynucleobacter species.</title>
        <authorList>
            <person name="Hahn M.W."/>
        </authorList>
    </citation>
    <scope>NUCLEOTIDE SEQUENCE [LARGE SCALE GENOMIC DNA]</scope>
    <source>
        <strain evidence="9">MG-25-Pas1-D2</strain>
    </source>
</reference>
<dbReference type="GO" id="GO:0004590">
    <property type="term" value="F:orotidine-5'-phosphate decarboxylase activity"/>
    <property type="evidence" value="ECO:0007669"/>
    <property type="project" value="UniProtKB-UniRule"/>
</dbReference>
<dbReference type="InterPro" id="IPR001754">
    <property type="entry name" value="OMPdeCOase_dom"/>
</dbReference>
<accession>A0A2Z4JKN3</accession>
<dbReference type="HAMAP" id="MF_01215">
    <property type="entry name" value="OMPdecase_type2"/>
    <property type="match status" value="1"/>
</dbReference>
<dbReference type="Proteomes" id="UP000248592">
    <property type="component" value="Chromosome"/>
</dbReference>
<keyword evidence="5 7" id="KW-0456">Lyase</keyword>
<evidence type="ECO:0000313" key="8">
    <source>
        <dbReference type="EMBL" id="AWW49104.1"/>
    </source>
</evidence>
<dbReference type="GO" id="GO:0006207">
    <property type="term" value="P:'de novo' pyrimidine nucleobase biosynthetic process"/>
    <property type="evidence" value="ECO:0007669"/>
    <property type="project" value="InterPro"/>
</dbReference>
<dbReference type="GO" id="GO:0044205">
    <property type="term" value="P:'de novo' UMP biosynthetic process"/>
    <property type="evidence" value="ECO:0007669"/>
    <property type="project" value="UniProtKB-UniRule"/>
</dbReference>
<organism evidence="8 9">
    <name type="scientific">Polynucleobacter paneuropaeus</name>
    <dbReference type="NCBI Taxonomy" id="2527775"/>
    <lineage>
        <taxon>Bacteria</taxon>
        <taxon>Pseudomonadati</taxon>
        <taxon>Pseudomonadota</taxon>
        <taxon>Betaproteobacteria</taxon>
        <taxon>Burkholderiales</taxon>
        <taxon>Burkholderiaceae</taxon>
        <taxon>Polynucleobacter</taxon>
    </lineage>
</organism>
<dbReference type="OrthoDB" id="9808470at2"/>
<dbReference type="Pfam" id="PF00215">
    <property type="entry name" value="OMPdecase"/>
    <property type="match status" value="1"/>
</dbReference>
<dbReference type="InterPro" id="IPR011060">
    <property type="entry name" value="RibuloseP-bd_barrel"/>
</dbReference>
<dbReference type="RefSeq" id="WP_112202908.1">
    <property type="nucleotide sequence ID" value="NZ_CBCSBS010000002.1"/>
</dbReference>
<dbReference type="SMART" id="SM00934">
    <property type="entry name" value="OMPdecase"/>
    <property type="match status" value="1"/>
</dbReference>
<sequence>MNTKSPSFTQQLQAAWASQGSMLCVGFDPDPKRIPASLAGKPEPIFEFCKAIADATADLVCAFKPQIAYFASQGAETQLKKLISHLKTQYPYIPVILDAKRGDIGSTAEHYAMEAFERYGADAVTVNPYMGFDSIEPYLRYTQKGVIVLCRTSNPGGSDLQFLKNSSTGEPLYLEVAKLAASKWNASGQLGLVVGATFPEEIAKVRNLVGDMPLLIPGIGAQGGDIAATVKAGSIAQKPGTGMIINSSRAILYASSGEDFAQAARKVAQTTRDALNAAAK</sequence>